<proteinExistence type="predicted"/>
<comment type="caution">
    <text evidence="1">The sequence shown here is derived from an EMBL/GenBank/DDBJ whole genome shotgun (WGS) entry which is preliminary data.</text>
</comment>
<reference evidence="1" key="1">
    <citation type="journal article" date="2020" name="BMC Genomics">
        <title>Correction to: Identification and distribution of gene clusters required for synthesis of sphingolipid metabolism inhibitors in diverse species of the filamentous fungus Fusarium.</title>
        <authorList>
            <person name="Kim H.S."/>
            <person name="Lohmar J.M."/>
            <person name="Busman M."/>
            <person name="Brown D.W."/>
            <person name="Naumann T.A."/>
            <person name="Divon H.H."/>
            <person name="Lysoe E."/>
            <person name="Uhlig S."/>
            <person name="Proctor R.H."/>
        </authorList>
    </citation>
    <scope>NUCLEOTIDE SEQUENCE</scope>
    <source>
        <strain evidence="1">NRRL 20472</strain>
    </source>
</reference>
<gene>
    <name evidence="1" type="ORF">FSARC_3364</name>
</gene>
<keyword evidence="2" id="KW-1185">Reference proteome</keyword>
<dbReference type="AlphaFoldDB" id="A0A8H4U458"/>
<evidence type="ECO:0000313" key="1">
    <source>
        <dbReference type="EMBL" id="KAF4969433.1"/>
    </source>
</evidence>
<accession>A0A8H4U458</accession>
<protein>
    <submittedName>
        <fullName evidence="1">Uncharacterized protein</fullName>
    </submittedName>
</protein>
<reference evidence="1" key="2">
    <citation type="submission" date="2020-05" db="EMBL/GenBank/DDBJ databases">
        <authorList>
            <person name="Kim H.-S."/>
            <person name="Proctor R.H."/>
            <person name="Brown D.W."/>
        </authorList>
    </citation>
    <scope>NUCLEOTIDE SEQUENCE</scope>
    <source>
        <strain evidence="1">NRRL 20472</strain>
    </source>
</reference>
<name>A0A8H4U458_9HYPO</name>
<evidence type="ECO:0000313" key="2">
    <source>
        <dbReference type="Proteomes" id="UP000622797"/>
    </source>
</evidence>
<sequence length="659" mass="73710">MDQAEPFQANATVEVEHRLVLDLVVRHAKDGIISGASLSSSSDAESAAFYSADQDGDSQDATDFASQFDSFSWCDSMSNGIDNLIPELDSSWAGEFQAFGSPKSILPNLDTSDSNLDMAMGIELQAPSEHSGTETSFNDTTFWEAHVSKEATGNSVQRVQYCSAQGMLPIPNSHDETQVSQHEFSLKVFERIMQPPAAMLMGGIKKWRNLQRYLVDLGSHNKAVMHALLCLDKILEWDSLNDSKGPTEQLQGNTQNSFKNATRMIQESLSSTPCDENDKMDEWLATTFLLAWIQVLRDSVEQDSKSLFPSELADIIITSSYDWNWYSRQLLSWFNSLDSKASHLSGPALLSAKSLKVVSRYPIQIISCDYEESKGRQDSLDDGQEFRAMSASTASGVSEHGDSAIIVPALSSCDVKEIVLRAILQPAAEWYLETQAYCRQISALDKHHQKRFTPDTEIKVALAGKRLHNKLWDLWAQRPSAISLTSAELSKSVAPDVAARLQEISSVYLASFWILFVYLHRVCWWHLSHTGAVSGALEETWKHMQNSYGEEDKNSQQKTVHPALMWPVFLFGAECKDEVRRSWAIGQLQALSRVRPVLKSEEKNQDTLPAFRMSQGATRNAKRAALLLEALIKKQDEAKCRVDDRDLAMDMFGCYFSIV</sequence>
<organism evidence="1 2">
    <name type="scientific">Fusarium sarcochroum</name>
    <dbReference type="NCBI Taxonomy" id="1208366"/>
    <lineage>
        <taxon>Eukaryota</taxon>
        <taxon>Fungi</taxon>
        <taxon>Dikarya</taxon>
        <taxon>Ascomycota</taxon>
        <taxon>Pezizomycotina</taxon>
        <taxon>Sordariomycetes</taxon>
        <taxon>Hypocreomycetidae</taxon>
        <taxon>Hypocreales</taxon>
        <taxon>Nectriaceae</taxon>
        <taxon>Fusarium</taxon>
        <taxon>Fusarium lateritium species complex</taxon>
    </lineage>
</organism>
<dbReference type="EMBL" id="JABEXW010000162">
    <property type="protein sequence ID" value="KAF4969433.1"/>
    <property type="molecule type" value="Genomic_DNA"/>
</dbReference>
<dbReference type="OrthoDB" id="648861at2759"/>
<dbReference type="Proteomes" id="UP000622797">
    <property type="component" value="Unassembled WGS sequence"/>
</dbReference>